<sequence>MAVWAVLLALFIVGYLRLGLQMWTGIRGPLVTAGLIVLALSFNLARARSRTTRPRHYNLLEGIAVLGAVVGAGVVSSVLGAPGGAQVSWGLAVAVASVLVAPLLVCAAWLGVRAR</sequence>
<feature type="transmembrane region" description="Helical" evidence="1">
    <location>
        <begin position="59"/>
        <end position="81"/>
    </location>
</feature>
<keyword evidence="1" id="KW-0812">Transmembrane</keyword>
<reference evidence="2 3" key="1">
    <citation type="submission" date="2015-12" db="EMBL/GenBank/DDBJ databases">
        <title>Serinicoccus chungangenesis strain CD08_5 genome sequencing and assembly.</title>
        <authorList>
            <person name="Chander A.M."/>
            <person name="Kaur G."/>
            <person name="Nair G.R."/>
            <person name="Dhawan D.K."/>
            <person name="Kochhar R.K."/>
            <person name="Mayilraj S."/>
            <person name="Bhadada S.K."/>
        </authorList>
    </citation>
    <scope>NUCLEOTIDE SEQUENCE [LARGE SCALE GENOMIC DNA]</scope>
    <source>
        <strain evidence="2 3">CD08_5</strain>
    </source>
</reference>
<dbReference type="EMBL" id="LQBL01000027">
    <property type="protein sequence ID" value="KUG54473.1"/>
    <property type="molecule type" value="Genomic_DNA"/>
</dbReference>
<dbReference type="STRING" id="767452.AVL62_04520"/>
<organism evidence="2 3">
    <name type="scientific">Serinicoccus chungangensis</name>
    <dbReference type="NCBI Taxonomy" id="767452"/>
    <lineage>
        <taxon>Bacteria</taxon>
        <taxon>Bacillati</taxon>
        <taxon>Actinomycetota</taxon>
        <taxon>Actinomycetes</taxon>
        <taxon>Micrococcales</taxon>
        <taxon>Ornithinimicrobiaceae</taxon>
        <taxon>Serinicoccus</taxon>
    </lineage>
</organism>
<accession>A0A0W8I789</accession>
<name>A0A0W8I789_9MICO</name>
<evidence type="ECO:0000313" key="3">
    <source>
        <dbReference type="Proteomes" id="UP000054837"/>
    </source>
</evidence>
<feature type="transmembrane region" description="Helical" evidence="1">
    <location>
        <begin position="29"/>
        <end position="47"/>
    </location>
</feature>
<keyword evidence="1" id="KW-1133">Transmembrane helix</keyword>
<evidence type="ECO:0000313" key="2">
    <source>
        <dbReference type="EMBL" id="KUG54473.1"/>
    </source>
</evidence>
<protein>
    <submittedName>
        <fullName evidence="2">Uncharacterized protein</fullName>
    </submittedName>
</protein>
<proteinExistence type="predicted"/>
<feature type="transmembrane region" description="Helical" evidence="1">
    <location>
        <begin position="87"/>
        <end position="112"/>
    </location>
</feature>
<keyword evidence="1" id="KW-0472">Membrane</keyword>
<dbReference type="Proteomes" id="UP000054837">
    <property type="component" value="Unassembled WGS sequence"/>
</dbReference>
<keyword evidence="3" id="KW-1185">Reference proteome</keyword>
<comment type="caution">
    <text evidence="2">The sequence shown here is derived from an EMBL/GenBank/DDBJ whole genome shotgun (WGS) entry which is preliminary data.</text>
</comment>
<evidence type="ECO:0000256" key="1">
    <source>
        <dbReference type="SAM" id="Phobius"/>
    </source>
</evidence>
<dbReference type="AlphaFoldDB" id="A0A0W8I789"/>
<gene>
    <name evidence="2" type="ORF">AVL62_04520</name>
</gene>